<dbReference type="Proteomes" id="UP001374535">
    <property type="component" value="Chromosome 5"/>
</dbReference>
<dbReference type="AlphaFoldDB" id="A0AAQ3NGT4"/>
<evidence type="ECO:0000313" key="3">
    <source>
        <dbReference type="Proteomes" id="UP001374535"/>
    </source>
</evidence>
<evidence type="ECO:0000313" key="2">
    <source>
        <dbReference type="EMBL" id="WVZ09432.1"/>
    </source>
</evidence>
<keyword evidence="3" id="KW-1185">Reference proteome</keyword>
<accession>A0AAQ3NGT4</accession>
<protein>
    <submittedName>
        <fullName evidence="2">Uncharacterized protein</fullName>
    </submittedName>
</protein>
<keyword evidence="1" id="KW-0812">Transmembrane</keyword>
<feature type="transmembrane region" description="Helical" evidence="1">
    <location>
        <begin position="60"/>
        <end position="77"/>
    </location>
</feature>
<name>A0AAQ3NGT4_VIGMU</name>
<dbReference type="EMBL" id="CP144696">
    <property type="protein sequence ID" value="WVZ09432.1"/>
    <property type="molecule type" value="Genomic_DNA"/>
</dbReference>
<evidence type="ECO:0000256" key="1">
    <source>
        <dbReference type="SAM" id="Phobius"/>
    </source>
</evidence>
<gene>
    <name evidence="2" type="ORF">V8G54_013962</name>
</gene>
<sequence length="119" mass="13670">MFTYLVIIEDLLGKSCFAKSTHTNYGIDAEIFTVTSIFQQKLHNFLSILVSATEYGFGNYWASLTPIIIIIIHCLLLRDTYTQFKCEPFFMNVVKYLGDVFHLLSNTKAKENVLRMETG</sequence>
<proteinExistence type="predicted"/>
<reference evidence="2 3" key="1">
    <citation type="journal article" date="2023" name="Life. Sci Alliance">
        <title>Evolutionary insights into 3D genome organization and epigenetic landscape of Vigna mungo.</title>
        <authorList>
            <person name="Junaid A."/>
            <person name="Singh B."/>
            <person name="Bhatia S."/>
        </authorList>
    </citation>
    <scope>NUCLEOTIDE SEQUENCE [LARGE SCALE GENOMIC DNA]</scope>
    <source>
        <strain evidence="2">Urdbean</strain>
    </source>
</reference>
<organism evidence="2 3">
    <name type="scientific">Vigna mungo</name>
    <name type="common">Black gram</name>
    <name type="synonym">Phaseolus mungo</name>
    <dbReference type="NCBI Taxonomy" id="3915"/>
    <lineage>
        <taxon>Eukaryota</taxon>
        <taxon>Viridiplantae</taxon>
        <taxon>Streptophyta</taxon>
        <taxon>Embryophyta</taxon>
        <taxon>Tracheophyta</taxon>
        <taxon>Spermatophyta</taxon>
        <taxon>Magnoliopsida</taxon>
        <taxon>eudicotyledons</taxon>
        <taxon>Gunneridae</taxon>
        <taxon>Pentapetalae</taxon>
        <taxon>rosids</taxon>
        <taxon>fabids</taxon>
        <taxon>Fabales</taxon>
        <taxon>Fabaceae</taxon>
        <taxon>Papilionoideae</taxon>
        <taxon>50 kb inversion clade</taxon>
        <taxon>NPAAA clade</taxon>
        <taxon>indigoferoid/millettioid clade</taxon>
        <taxon>Phaseoleae</taxon>
        <taxon>Vigna</taxon>
    </lineage>
</organism>
<keyword evidence="1" id="KW-0472">Membrane</keyword>
<keyword evidence="1" id="KW-1133">Transmembrane helix</keyword>